<feature type="domain" description="EamA" evidence="2">
    <location>
        <begin position="16"/>
        <end position="147"/>
    </location>
</feature>
<evidence type="ECO:0000313" key="4">
    <source>
        <dbReference type="Proteomes" id="UP000183002"/>
    </source>
</evidence>
<feature type="transmembrane region" description="Helical" evidence="1">
    <location>
        <begin position="49"/>
        <end position="68"/>
    </location>
</feature>
<dbReference type="AlphaFoldDB" id="A0A1H8D5R3"/>
<keyword evidence="1" id="KW-0812">Transmembrane</keyword>
<evidence type="ECO:0000313" key="3">
    <source>
        <dbReference type="EMBL" id="SEN02643.1"/>
    </source>
</evidence>
<feature type="domain" description="EamA" evidence="2">
    <location>
        <begin position="157"/>
        <end position="281"/>
    </location>
</feature>
<sequence length="301" mass="32541">MRFSFATLPRPGSNGRGILFMLLAIFCFTLMDSQVKGMVDRYPAPMLVWIRFTGQLVLVVILLRGRFFTHLRSRYPAIHLARAVTQIGATALFFTSLAYIGLAEATALIDVNPVLITLGAALFLGEKLGPRRLFGVVAALIGALIVIRPGAGIFTPAALLPLAGAVFYAANALITRWIGPKESAWTAMAYTSVICTALASLTLPFVWVPILPADLPIFALIGTLGTIAQLCIIRAFTLAEASSVAPFAYVGILFAAFWGIVLFDTYPDRWTVLGALVIVAAGLYVWHRETRAQRSDPQAKA</sequence>
<dbReference type="OrthoDB" id="9812899at2"/>
<dbReference type="InterPro" id="IPR037185">
    <property type="entry name" value="EmrE-like"/>
</dbReference>
<name>A0A1H8D5R3_9RHOB</name>
<gene>
    <name evidence="3" type="ORF">SAMN05216227_100688</name>
</gene>
<keyword evidence="1" id="KW-0472">Membrane</keyword>
<evidence type="ECO:0000256" key="1">
    <source>
        <dbReference type="SAM" id="Phobius"/>
    </source>
</evidence>
<dbReference type="STRING" id="1077947.SAMN05216227_100688"/>
<feature type="transmembrane region" description="Helical" evidence="1">
    <location>
        <begin position="157"/>
        <end position="175"/>
    </location>
</feature>
<dbReference type="RefSeq" id="WP_050518416.1">
    <property type="nucleotide sequence ID" value="NZ_FOCO01000006.1"/>
</dbReference>
<feature type="transmembrane region" description="Helical" evidence="1">
    <location>
        <begin position="217"/>
        <end position="237"/>
    </location>
</feature>
<proteinExistence type="predicted"/>
<accession>A0A1H8D5R3</accession>
<feature type="transmembrane region" description="Helical" evidence="1">
    <location>
        <begin position="269"/>
        <end position="286"/>
    </location>
</feature>
<feature type="transmembrane region" description="Helical" evidence="1">
    <location>
        <begin position="80"/>
        <end position="101"/>
    </location>
</feature>
<feature type="transmembrane region" description="Helical" evidence="1">
    <location>
        <begin position="107"/>
        <end position="125"/>
    </location>
</feature>
<protein>
    <submittedName>
        <fullName evidence="3">Permease of the drug/metabolite transporter (DMT) superfamily</fullName>
    </submittedName>
</protein>
<feature type="transmembrane region" description="Helical" evidence="1">
    <location>
        <begin position="187"/>
        <end position="211"/>
    </location>
</feature>
<feature type="transmembrane region" description="Helical" evidence="1">
    <location>
        <begin position="132"/>
        <end position="151"/>
    </location>
</feature>
<dbReference type="PANTHER" id="PTHR22911:SF103">
    <property type="entry name" value="BLR2811 PROTEIN"/>
    <property type="match status" value="1"/>
</dbReference>
<keyword evidence="1" id="KW-1133">Transmembrane helix</keyword>
<dbReference type="InterPro" id="IPR000620">
    <property type="entry name" value="EamA_dom"/>
</dbReference>
<dbReference type="Pfam" id="PF00892">
    <property type="entry name" value="EamA"/>
    <property type="match status" value="2"/>
</dbReference>
<keyword evidence="4" id="KW-1185">Reference proteome</keyword>
<feature type="transmembrane region" description="Helical" evidence="1">
    <location>
        <begin position="244"/>
        <end position="263"/>
    </location>
</feature>
<dbReference type="GO" id="GO:0016020">
    <property type="term" value="C:membrane"/>
    <property type="evidence" value="ECO:0007669"/>
    <property type="project" value="InterPro"/>
</dbReference>
<dbReference type="SUPFAM" id="SSF103481">
    <property type="entry name" value="Multidrug resistance efflux transporter EmrE"/>
    <property type="match status" value="2"/>
</dbReference>
<dbReference type="PANTHER" id="PTHR22911">
    <property type="entry name" value="ACYL-MALONYL CONDENSING ENZYME-RELATED"/>
    <property type="match status" value="1"/>
</dbReference>
<dbReference type="EMBL" id="FOCO01000006">
    <property type="protein sequence ID" value="SEN02643.1"/>
    <property type="molecule type" value="Genomic_DNA"/>
</dbReference>
<dbReference type="Proteomes" id="UP000183002">
    <property type="component" value="Unassembled WGS sequence"/>
</dbReference>
<evidence type="ECO:0000259" key="2">
    <source>
        <dbReference type="Pfam" id="PF00892"/>
    </source>
</evidence>
<reference evidence="3 4" key="1">
    <citation type="submission" date="2016-10" db="EMBL/GenBank/DDBJ databases">
        <authorList>
            <person name="de Groot N.N."/>
        </authorList>
    </citation>
    <scope>NUCLEOTIDE SEQUENCE [LARGE SCALE GENOMIC DNA]</scope>
    <source>
        <strain evidence="3 4">CGMCC 1.10836</strain>
    </source>
</reference>
<organism evidence="3 4">
    <name type="scientific">Pseudorhodobacter antarcticus</name>
    <dbReference type="NCBI Taxonomy" id="1077947"/>
    <lineage>
        <taxon>Bacteria</taxon>
        <taxon>Pseudomonadati</taxon>
        <taxon>Pseudomonadota</taxon>
        <taxon>Alphaproteobacteria</taxon>
        <taxon>Rhodobacterales</taxon>
        <taxon>Paracoccaceae</taxon>
        <taxon>Pseudorhodobacter</taxon>
    </lineage>
</organism>